<comment type="function">
    <text evidence="10">Part of the energy-coupling factor (ECF) transporter complex CbiMNOQ involved in cobalt import.</text>
</comment>
<dbReference type="EMBL" id="NOWI01000003">
    <property type="protein sequence ID" value="RFT45914.1"/>
    <property type="molecule type" value="Genomic_DNA"/>
</dbReference>
<name>A0A3E2DKU5_9ACTN</name>
<comment type="pathway">
    <text evidence="10">Cofactor biosynthesis; adenosylcobalamin biosynthesis.</text>
</comment>
<accession>A0A3E2DKU5</accession>
<comment type="similarity">
    <text evidence="10">Belongs to the CbiN family.</text>
</comment>
<evidence type="ECO:0000256" key="5">
    <source>
        <dbReference type="ARBA" id="ARBA00022692"/>
    </source>
</evidence>
<keyword evidence="5 10" id="KW-0812">Transmembrane</keyword>
<dbReference type="InterPro" id="IPR003705">
    <property type="entry name" value="CbiN"/>
</dbReference>
<evidence type="ECO:0000256" key="7">
    <source>
        <dbReference type="ARBA" id="ARBA00023065"/>
    </source>
</evidence>
<keyword evidence="9 10" id="KW-0170">Cobalt</keyword>
<protein>
    <recommendedName>
        <fullName evidence="10">Cobalt transport protein CbiN</fullName>
    </recommendedName>
    <alternativeName>
        <fullName evidence="10">Energy-coupling factor transporter probable substrate-capture protein CbiN</fullName>
        <shortName evidence="10">ECF transporter S component CbiN</shortName>
    </alternativeName>
</protein>
<keyword evidence="6 10" id="KW-1133">Transmembrane helix</keyword>
<comment type="subcellular location">
    <subcellularLocation>
        <location evidence="10">Cell membrane</location>
        <topology evidence="10">Multi-pass membrane protein</topology>
    </subcellularLocation>
</comment>
<dbReference type="UniPathway" id="UPA00148"/>
<reference evidence="12 13" key="1">
    <citation type="submission" date="2017-07" db="EMBL/GenBank/DDBJ databases">
        <authorList>
            <person name="Sun Z.S."/>
            <person name="Albrecht U."/>
            <person name="Echele G."/>
            <person name="Lee C.C."/>
        </authorList>
    </citation>
    <scope>NUCLEOTIDE SEQUENCE [LARGE SCALE GENOMIC DNA]</scope>
    <source>
        <strain evidence="12 13">P16-029</strain>
    </source>
</reference>
<feature type="transmembrane region" description="Helical" evidence="10">
    <location>
        <begin position="21"/>
        <end position="40"/>
    </location>
</feature>
<dbReference type="GO" id="GO:0005886">
    <property type="term" value="C:plasma membrane"/>
    <property type="evidence" value="ECO:0007669"/>
    <property type="project" value="UniProtKB-SubCell"/>
</dbReference>
<comment type="subunit">
    <text evidence="10">Forms an energy-coupling factor (ECF) transporter complex composed of an ATP-binding protein (A component, CbiO), a transmembrane protein (T component, CbiQ) and 2 possible substrate-capture proteins (S components, CbiM and CbiN) of unknown stoichimetry.</text>
</comment>
<evidence type="ECO:0000313" key="12">
    <source>
        <dbReference type="EMBL" id="RFT45914.1"/>
    </source>
</evidence>
<evidence type="ECO:0000256" key="1">
    <source>
        <dbReference type="ARBA" id="ARBA00022426"/>
    </source>
</evidence>
<dbReference type="AlphaFoldDB" id="A0A3E2DKU5"/>
<feature type="compositionally biased region" description="Basic and acidic residues" evidence="11">
    <location>
        <begin position="112"/>
        <end position="126"/>
    </location>
</feature>
<feature type="compositionally biased region" description="Low complexity" evidence="11">
    <location>
        <begin position="131"/>
        <end position="144"/>
    </location>
</feature>
<proteinExistence type="inferred from homology"/>
<dbReference type="PANTHER" id="PTHR38662:SF1">
    <property type="entry name" value="COBALT TRANSPORT PROTEIN CBIN"/>
    <property type="match status" value="1"/>
</dbReference>
<feature type="region of interest" description="Disordered" evidence="11">
    <location>
        <begin position="107"/>
        <end position="144"/>
    </location>
</feature>
<dbReference type="NCBIfam" id="NF002780">
    <property type="entry name" value="PRK02898.1"/>
    <property type="match status" value="1"/>
</dbReference>
<evidence type="ECO:0000256" key="4">
    <source>
        <dbReference type="ARBA" id="ARBA00022573"/>
    </source>
</evidence>
<dbReference type="Pfam" id="PF02553">
    <property type="entry name" value="CbiN"/>
    <property type="match status" value="1"/>
</dbReference>
<keyword evidence="4 10" id="KW-0169">Cobalamin biosynthesis</keyword>
<organism evidence="12 13">
    <name type="scientific">Cutibacterium avidum</name>
    <dbReference type="NCBI Taxonomy" id="33010"/>
    <lineage>
        <taxon>Bacteria</taxon>
        <taxon>Bacillati</taxon>
        <taxon>Actinomycetota</taxon>
        <taxon>Actinomycetes</taxon>
        <taxon>Propionibacteriales</taxon>
        <taxon>Propionibacteriaceae</taxon>
        <taxon>Cutibacterium</taxon>
    </lineage>
</organism>
<dbReference type="HAMAP" id="MF_00330">
    <property type="entry name" value="CbiN"/>
    <property type="match status" value="1"/>
</dbReference>
<dbReference type="GO" id="GO:0015087">
    <property type="term" value="F:cobalt ion transmembrane transporter activity"/>
    <property type="evidence" value="ECO:0007669"/>
    <property type="project" value="UniProtKB-UniRule"/>
</dbReference>
<evidence type="ECO:0000256" key="9">
    <source>
        <dbReference type="ARBA" id="ARBA00023285"/>
    </source>
</evidence>
<evidence type="ECO:0000256" key="2">
    <source>
        <dbReference type="ARBA" id="ARBA00022448"/>
    </source>
</evidence>
<keyword evidence="1 10" id="KW-0171">Cobalt transport</keyword>
<evidence type="ECO:0000256" key="8">
    <source>
        <dbReference type="ARBA" id="ARBA00023136"/>
    </source>
</evidence>
<dbReference type="Proteomes" id="UP000259211">
    <property type="component" value="Unassembled WGS sequence"/>
</dbReference>
<evidence type="ECO:0000256" key="11">
    <source>
        <dbReference type="SAM" id="MobiDB-lite"/>
    </source>
</evidence>
<keyword evidence="2 10" id="KW-0813">Transport</keyword>
<keyword evidence="7 10" id="KW-0406">Ion transport</keyword>
<evidence type="ECO:0000256" key="10">
    <source>
        <dbReference type="HAMAP-Rule" id="MF_00330"/>
    </source>
</evidence>
<dbReference type="PANTHER" id="PTHR38662">
    <property type="entry name" value="COBALT TRANSPORT PROTEIN CBIN"/>
    <property type="match status" value="1"/>
</dbReference>
<keyword evidence="8 10" id="KW-0472">Membrane</keyword>
<keyword evidence="3 10" id="KW-1003">Cell membrane</keyword>
<feature type="transmembrane region" description="Helical" evidence="10">
    <location>
        <begin position="86"/>
        <end position="104"/>
    </location>
</feature>
<evidence type="ECO:0000256" key="3">
    <source>
        <dbReference type="ARBA" id="ARBA00022475"/>
    </source>
</evidence>
<sequence>MPESTVTKTRQDNSLTGQSKWVTPVIIVLVVALFVISMVLGGKKTSGDEEGFGGTDDAAAEAAEQAGAKKWIEPIFEPNSGEVESGLFAMQAALGAGIAGYALGRMSGKKKGREEAEHASDLHSVDDVPEAAVTSSESTATAKS</sequence>
<gene>
    <name evidence="10" type="primary">cbiN</name>
    <name evidence="12" type="ORF">CHT91_03665</name>
</gene>
<dbReference type="RefSeq" id="WP_065674339.1">
    <property type="nucleotide sequence ID" value="NZ_JAQDJS010000009.1"/>
</dbReference>
<evidence type="ECO:0000313" key="13">
    <source>
        <dbReference type="Proteomes" id="UP000259211"/>
    </source>
</evidence>
<evidence type="ECO:0000256" key="6">
    <source>
        <dbReference type="ARBA" id="ARBA00022989"/>
    </source>
</evidence>
<dbReference type="GO" id="GO:0009236">
    <property type="term" value="P:cobalamin biosynthetic process"/>
    <property type="evidence" value="ECO:0007669"/>
    <property type="project" value="UniProtKB-UniRule"/>
</dbReference>
<comment type="caution">
    <text evidence="12">The sequence shown here is derived from an EMBL/GenBank/DDBJ whole genome shotgun (WGS) entry which is preliminary data.</text>
</comment>